<protein>
    <recommendedName>
        <fullName evidence="5">Urease accessory protein D</fullName>
    </recommendedName>
</protein>
<dbReference type="OrthoDB" id="5550464at2759"/>
<dbReference type="GO" id="GO:0016151">
    <property type="term" value="F:nickel cation binding"/>
    <property type="evidence" value="ECO:0007669"/>
    <property type="project" value="InterPro"/>
</dbReference>
<evidence type="ECO:0000313" key="3">
    <source>
        <dbReference type="EMBL" id="TMW55839.1"/>
    </source>
</evidence>
<dbReference type="PANTHER" id="PTHR33643">
    <property type="entry name" value="UREASE ACCESSORY PROTEIN D"/>
    <property type="match status" value="1"/>
</dbReference>
<evidence type="ECO:0008006" key="5">
    <source>
        <dbReference type="Google" id="ProtNLM"/>
    </source>
</evidence>
<dbReference type="HAMAP" id="MF_01384">
    <property type="entry name" value="UreD"/>
    <property type="match status" value="1"/>
</dbReference>
<dbReference type="EMBL" id="SPLM01000146">
    <property type="protein sequence ID" value="TMW55839.1"/>
    <property type="molecule type" value="Genomic_DNA"/>
</dbReference>
<accession>A0A8K1C3J6</accession>
<reference evidence="3" key="1">
    <citation type="submission" date="2019-03" db="EMBL/GenBank/DDBJ databases">
        <title>Long read genome sequence of the mycoparasitic Pythium oligandrum ATCC 38472 isolated from sugarbeet rhizosphere.</title>
        <authorList>
            <person name="Gaulin E."/>
        </authorList>
    </citation>
    <scope>NUCLEOTIDE SEQUENCE</scope>
    <source>
        <strain evidence="3">ATCC 38472_TT</strain>
    </source>
</reference>
<dbReference type="Pfam" id="PF01774">
    <property type="entry name" value="UreD"/>
    <property type="match status" value="1"/>
</dbReference>
<comment type="similarity">
    <text evidence="1">Belongs to the UreD family.</text>
</comment>
<gene>
    <name evidence="3" type="ORF">Poli38472_008487</name>
</gene>
<name>A0A8K1C3J6_PYTOL</name>
<evidence type="ECO:0000256" key="1">
    <source>
        <dbReference type="ARBA" id="ARBA00007177"/>
    </source>
</evidence>
<dbReference type="InterPro" id="IPR002669">
    <property type="entry name" value="UreD"/>
</dbReference>
<evidence type="ECO:0000256" key="2">
    <source>
        <dbReference type="ARBA" id="ARBA00023186"/>
    </source>
</evidence>
<comment type="caution">
    <text evidence="3">The sequence shown here is derived from an EMBL/GenBank/DDBJ whole genome shotgun (WGS) entry which is preliminary data.</text>
</comment>
<proteinExistence type="inferred from homology"/>
<organism evidence="3 4">
    <name type="scientific">Pythium oligandrum</name>
    <name type="common">Mycoparasitic fungus</name>
    <dbReference type="NCBI Taxonomy" id="41045"/>
    <lineage>
        <taxon>Eukaryota</taxon>
        <taxon>Sar</taxon>
        <taxon>Stramenopiles</taxon>
        <taxon>Oomycota</taxon>
        <taxon>Peronosporomycetes</taxon>
        <taxon>Pythiales</taxon>
        <taxon>Pythiaceae</taxon>
        <taxon>Pythium</taxon>
    </lineage>
</organism>
<dbReference type="AlphaFoldDB" id="A0A8K1C3J6"/>
<dbReference type="Proteomes" id="UP000794436">
    <property type="component" value="Unassembled WGS sequence"/>
</dbReference>
<keyword evidence="2" id="KW-0143">Chaperone</keyword>
<dbReference type="PANTHER" id="PTHR33643:SF1">
    <property type="entry name" value="UREASE ACCESSORY PROTEIN D"/>
    <property type="match status" value="1"/>
</dbReference>
<evidence type="ECO:0000313" key="4">
    <source>
        <dbReference type="Proteomes" id="UP000794436"/>
    </source>
</evidence>
<keyword evidence="4" id="KW-1185">Reference proteome</keyword>
<sequence length="332" mass="37057">MEPGKLGGSCTTMGVSVEFSTLSDSQQRGDVQGQLKYEVVAGRTNLTYAYATYPLKFLHPRRTIRQGFDTFVTYLLGYGGGLVGGDVVALECEVTEGASVVLCTQATTKVFKAQGAEGHVQQTFSFEIGRSATLAVLPDPITCFERARYRQRQEIRLAQDATLVFVDWLTSGRKRNFLASGSLQNDRHETHEHWDFDEYDSTADIYVDNQLVLSDRVRLVDEEVVSMRKRMHGTHVLGLLVLLGDRVKVITDRLLDLSQRKRLHHANEITPQGRLSSQSDFKGVIASASPLTGNGVIVRFVAEDTESGMNYLKDILEPLKEILGHTPYQENR</sequence>